<feature type="transmembrane region" description="Helical" evidence="1">
    <location>
        <begin position="246"/>
        <end position="266"/>
    </location>
</feature>
<protein>
    <recommendedName>
        <fullName evidence="2">Acyltransferase 3 domain-containing protein</fullName>
    </recommendedName>
</protein>
<reference evidence="3 4" key="1">
    <citation type="submission" date="2011-10" db="EMBL/GenBank/DDBJ databases">
        <title>Genome Sequence of Commensalibacter intestini A911, isolated from Drosophila gut.</title>
        <authorList>
            <person name="Lee W.-J."/>
            <person name="Kim E.-K."/>
        </authorList>
    </citation>
    <scope>NUCLEOTIDE SEQUENCE [LARGE SCALE GENOMIC DNA]</scope>
    <source>
        <strain evidence="3 4">A911</strain>
    </source>
</reference>
<evidence type="ECO:0000313" key="3">
    <source>
        <dbReference type="EMBL" id="EHD12887.1"/>
    </source>
</evidence>
<feature type="transmembrane region" description="Helical" evidence="1">
    <location>
        <begin position="47"/>
        <end position="67"/>
    </location>
</feature>
<evidence type="ECO:0000313" key="4">
    <source>
        <dbReference type="Proteomes" id="UP000005939"/>
    </source>
</evidence>
<keyword evidence="1" id="KW-0812">Transmembrane</keyword>
<feature type="transmembrane region" description="Helical" evidence="1">
    <location>
        <begin position="12"/>
        <end position="27"/>
    </location>
</feature>
<feature type="transmembrane region" description="Helical" evidence="1">
    <location>
        <begin position="286"/>
        <end position="305"/>
    </location>
</feature>
<dbReference type="RefSeq" id="WP_008855182.1">
    <property type="nucleotide sequence ID" value="NZ_AGFR01000021.1"/>
</dbReference>
<keyword evidence="1" id="KW-1133">Transmembrane helix</keyword>
<feature type="transmembrane region" description="Helical" evidence="1">
    <location>
        <begin position="136"/>
        <end position="157"/>
    </location>
</feature>
<proteinExistence type="predicted"/>
<sequence>MIQHKQIKTIQALRGIAALLVCVMHILSNQSPSDQWVVLSQHIMQSIGHFGVDLFFTISGFIMAWIVMKEVALPSIKSGFIFILKRFFRIYPLYWFTLLLMFGLSFLNNGFITDEAYQLLNYHIIFLLTSFVPLQYAAWTLGFELYFYIIVSLFICFFRRNYFLYFFTVWGVFQLFVIILNACHLLSSAWGFWGNYLILEFYFGLFIGYCLYHFNKYTLDKYILIVVGFILFLFQSILIYKSYLIPNWMVFLLQCGSATLIVYGCVGLEQCGKIKVSKVMERFGDVSYSVYLWTFPVLGITSHINQEFEIWAVIPPLLRGGISVFMVILISFVSYRWIEKPFIEWSHKLAGYMK</sequence>
<feature type="transmembrane region" description="Helical" evidence="1">
    <location>
        <begin position="88"/>
        <end position="107"/>
    </location>
</feature>
<dbReference type="PANTHER" id="PTHR23028">
    <property type="entry name" value="ACETYLTRANSFERASE"/>
    <property type="match status" value="1"/>
</dbReference>
<feature type="transmembrane region" description="Helical" evidence="1">
    <location>
        <begin position="222"/>
        <end position="240"/>
    </location>
</feature>
<dbReference type="Pfam" id="PF01757">
    <property type="entry name" value="Acyl_transf_3"/>
    <property type="match status" value="1"/>
</dbReference>
<dbReference type="GO" id="GO:0000271">
    <property type="term" value="P:polysaccharide biosynthetic process"/>
    <property type="evidence" value="ECO:0007669"/>
    <property type="project" value="TreeGrafter"/>
</dbReference>
<dbReference type="STRING" id="1088868.CIN_21930"/>
<dbReference type="InterPro" id="IPR002656">
    <property type="entry name" value="Acyl_transf_3_dom"/>
</dbReference>
<dbReference type="eggNOG" id="COG1835">
    <property type="taxonomic scope" value="Bacteria"/>
</dbReference>
<dbReference type="GO" id="GO:0016020">
    <property type="term" value="C:membrane"/>
    <property type="evidence" value="ECO:0007669"/>
    <property type="project" value="TreeGrafter"/>
</dbReference>
<gene>
    <name evidence="3" type="ORF">CIN_21930</name>
</gene>
<feature type="domain" description="Acyltransferase 3" evidence="2">
    <location>
        <begin position="10"/>
        <end position="335"/>
    </location>
</feature>
<comment type="caution">
    <text evidence="3">The sequence shown here is derived from an EMBL/GenBank/DDBJ whole genome shotgun (WGS) entry which is preliminary data.</text>
</comment>
<dbReference type="EMBL" id="AGFR01000021">
    <property type="protein sequence ID" value="EHD12887.1"/>
    <property type="molecule type" value="Genomic_DNA"/>
</dbReference>
<feature type="transmembrane region" description="Helical" evidence="1">
    <location>
        <begin position="317"/>
        <end position="338"/>
    </location>
</feature>
<name>G6F3J7_9PROT</name>
<feature type="transmembrane region" description="Helical" evidence="1">
    <location>
        <begin position="164"/>
        <end position="187"/>
    </location>
</feature>
<evidence type="ECO:0000256" key="1">
    <source>
        <dbReference type="SAM" id="Phobius"/>
    </source>
</evidence>
<dbReference type="PANTHER" id="PTHR23028:SF53">
    <property type="entry name" value="ACYL_TRANSF_3 DOMAIN-CONTAINING PROTEIN"/>
    <property type="match status" value="1"/>
</dbReference>
<dbReference type="OrthoDB" id="505919at2"/>
<dbReference type="AlphaFoldDB" id="G6F3J7"/>
<feature type="transmembrane region" description="Helical" evidence="1">
    <location>
        <begin position="193"/>
        <end position="215"/>
    </location>
</feature>
<accession>G6F3J7</accession>
<dbReference type="Proteomes" id="UP000005939">
    <property type="component" value="Unassembled WGS sequence"/>
</dbReference>
<dbReference type="GO" id="GO:0016747">
    <property type="term" value="F:acyltransferase activity, transferring groups other than amino-acyl groups"/>
    <property type="evidence" value="ECO:0007669"/>
    <property type="project" value="InterPro"/>
</dbReference>
<evidence type="ECO:0000259" key="2">
    <source>
        <dbReference type="Pfam" id="PF01757"/>
    </source>
</evidence>
<keyword evidence="1" id="KW-0472">Membrane</keyword>
<dbReference type="InterPro" id="IPR050879">
    <property type="entry name" value="Acyltransferase_3"/>
</dbReference>
<organism evidence="3 4">
    <name type="scientific">Commensalibacter intestini A911</name>
    <dbReference type="NCBI Taxonomy" id="1088868"/>
    <lineage>
        <taxon>Bacteria</taxon>
        <taxon>Pseudomonadati</taxon>
        <taxon>Pseudomonadota</taxon>
        <taxon>Alphaproteobacteria</taxon>
        <taxon>Acetobacterales</taxon>
        <taxon>Acetobacteraceae</taxon>
    </lineage>
</organism>